<keyword evidence="4" id="KW-0560">Oxidoreductase</keyword>
<dbReference type="PANTHER" id="PTHR13789">
    <property type="entry name" value="MONOOXYGENASE"/>
    <property type="match status" value="1"/>
</dbReference>
<name>A0A8H6VHM9_9PEZI</name>
<dbReference type="OrthoDB" id="16820at2759"/>
<keyword evidence="8" id="KW-1185">Reference proteome</keyword>
<dbReference type="PRINTS" id="PR00420">
    <property type="entry name" value="RNGMNOXGNASE"/>
</dbReference>
<sequence length="430" mass="47615">MPLNIFIIGGGITGLAVAVGLARHGHQITVYERRLPGSEGQSGSGIQLQPNVNRILETWGMMEELKKVAHDNEICDLRRADGSSIVKADLRPAGAVYYILRRVCKDLFKQFARNAGVEVLEGVNVVDMDANLPAVVLEGGSKVEADLVIGADGSGSKVRRLLFPSYKPAVLPQTCWQVILPLGKVRSDPVLRTLLDEHHNLVTLSPGRSVFTSPVPRQDQVDLQFTDHEYTLEQDPNPNHANEHVSDLTCLRNRFSDHDAGTRKALQLATSAFKWRFTEVIEGLPAWTSSSGKVVLLGDACHSMPPYSGQGTALGIEDAAVLSELLADVSPGDDLRPRLKLYEELRRSRCERIRKYAKAIGRTRSEKDPQKIAMRDRLWQKTLIWKHAGATADGNASFGSPEFQEWMEHYDVFEAVRAELSKSKGARPRL</sequence>
<keyword evidence="2" id="KW-0285">Flavoprotein</keyword>
<evidence type="ECO:0000256" key="3">
    <source>
        <dbReference type="ARBA" id="ARBA00022827"/>
    </source>
</evidence>
<evidence type="ECO:0000256" key="1">
    <source>
        <dbReference type="ARBA" id="ARBA00007992"/>
    </source>
</evidence>
<evidence type="ECO:0000256" key="2">
    <source>
        <dbReference type="ARBA" id="ARBA00022630"/>
    </source>
</evidence>
<dbReference type="InterPro" id="IPR050493">
    <property type="entry name" value="FAD-dep_Monooxygenase_BioMet"/>
</dbReference>
<reference evidence="7" key="1">
    <citation type="submission" date="2020-04" db="EMBL/GenBank/DDBJ databases">
        <title>Draft genome resource of the tomato pathogen Pseudocercospora fuligena.</title>
        <authorList>
            <person name="Zaccaron A."/>
        </authorList>
    </citation>
    <scope>NUCLEOTIDE SEQUENCE</scope>
    <source>
        <strain evidence="7">PF001</strain>
    </source>
</reference>
<comment type="similarity">
    <text evidence="1">Belongs to the paxM FAD-dependent monooxygenase family.</text>
</comment>
<dbReference type="Gene3D" id="3.50.50.60">
    <property type="entry name" value="FAD/NAD(P)-binding domain"/>
    <property type="match status" value="1"/>
</dbReference>
<protein>
    <submittedName>
        <fullName evidence="7">FAD-dependent monooxygenase OpS4</fullName>
    </submittedName>
</protein>
<dbReference type="SUPFAM" id="SSF51905">
    <property type="entry name" value="FAD/NAD(P)-binding domain"/>
    <property type="match status" value="1"/>
</dbReference>
<dbReference type="InterPro" id="IPR002938">
    <property type="entry name" value="FAD-bd"/>
</dbReference>
<dbReference type="EMBL" id="JABCIY010000155">
    <property type="protein sequence ID" value="KAF7191890.1"/>
    <property type="molecule type" value="Genomic_DNA"/>
</dbReference>
<gene>
    <name evidence="7" type="ORF">HII31_06935</name>
</gene>
<organism evidence="7 8">
    <name type="scientific">Pseudocercospora fuligena</name>
    <dbReference type="NCBI Taxonomy" id="685502"/>
    <lineage>
        <taxon>Eukaryota</taxon>
        <taxon>Fungi</taxon>
        <taxon>Dikarya</taxon>
        <taxon>Ascomycota</taxon>
        <taxon>Pezizomycotina</taxon>
        <taxon>Dothideomycetes</taxon>
        <taxon>Dothideomycetidae</taxon>
        <taxon>Mycosphaerellales</taxon>
        <taxon>Mycosphaerellaceae</taxon>
        <taxon>Pseudocercospora</taxon>
    </lineage>
</organism>
<evidence type="ECO:0000256" key="5">
    <source>
        <dbReference type="ARBA" id="ARBA00023033"/>
    </source>
</evidence>
<dbReference type="GO" id="GO:0004497">
    <property type="term" value="F:monooxygenase activity"/>
    <property type="evidence" value="ECO:0007669"/>
    <property type="project" value="UniProtKB-KW"/>
</dbReference>
<dbReference type="PANTHER" id="PTHR13789:SF309">
    <property type="entry name" value="PUTATIVE (AFU_ORTHOLOGUE AFUA_6G14510)-RELATED"/>
    <property type="match status" value="1"/>
</dbReference>
<dbReference type="AlphaFoldDB" id="A0A8H6VHM9"/>
<evidence type="ECO:0000259" key="6">
    <source>
        <dbReference type="Pfam" id="PF01494"/>
    </source>
</evidence>
<comment type="caution">
    <text evidence="7">The sequence shown here is derived from an EMBL/GenBank/DDBJ whole genome shotgun (WGS) entry which is preliminary data.</text>
</comment>
<dbReference type="Proteomes" id="UP000660729">
    <property type="component" value="Unassembled WGS sequence"/>
</dbReference>
<accession>A0A8H6VHM9</accession>
<feature type="domain" description="FAD-binding" evidence="6">
    <location>
        <begin position="5"/>
        <end position="353"/>
    </location>
</feature>
<evidence type="ECO:0000256" key="4">
    <source>
        <dbReference type="ARBA" id="ARBA00023002"/>
    </source>
</evidence>
<keyword evidence="3" id="KW-0274">FAD</keyword>
<proteinExistence type="inferred from homology"/>
<dbReference type="Pfam" id="PF01494">
    <property type="entry name" value="FAD_binding_3"/>
    <property type="match status" value="1"/>
</dbReference>
<evidence type="ECO:0000313" key="8">
    <source>
        <dbReference type="Proteomes" id="UP000660729"/>
    </source>
</evidence>
<evidence type="ECO:0000313" key="7">
    <source>
        <dbReference type="EMBL" id="KAF7191890.1"/>
    </source>
</evidence>
<dbReference type="InterPro" id="IPR036188">
    <property type="entry name" value="FAD/NAD-bd_sf"/>
</dbReference>
<dbReference type="GO" id="GO:0071949">
    <property type="term" value="F:FAD binding"/>
    <property type="evidence" value="ECO:0007669"/>
    <property type="project" value="InterPro"/>
</dbReference>
<keyword evidence="5 7" id="KW-0503">Monooxygenase</keyword>